<dbReference type="InterPro" id="IPR017900">
    <property type="entry name" value="4Fe4S_Fe_S_CS"/>
</dbReference>
<dbReference type="Pfam" id="PF13187">
    <property type="entry name" value="Fer4_9"/>
    <property type="match status" value="1"/>
</dbReference>
<evidence type="ECO:0000313" key="7">
    <source>
        <dbReference type="EMBL" id="AIS31161.1"/>
    </source>
</evidence>
<accession>A0A090I802</accession>
<evidence type="ECO:0000313" key="9">
    <source>
        <dbReference type="EMBL" id="CEL25676.1"/>
    </source>
</evidence>
<dbReference type="PATRIC" id="fig|2162.10.peg.2127"/>
<evidence type="ECO:0000256" key="4">
    <source>
        <dbReference type="ARBA" id="ARBA00022643"/>
    </source>
</evidence>
<keyword evidence="4" id="KW-0288">FMN</keyword>
<evidence type="ECO:0000256" key="2">
    <source>
        <dbReference type="ARBA" id="ARBA00007118"/>
    </source>
</evidence>
<reference evidence="9" key="3">
    <citation type="submission" date="2014-09" db="EMBL/GenBank/DDBJ databases">
        <authorList>
            <person name="Bishop-Lilly K.A."/>
            <person name="Broomall S.M."/>
            <person name="Chain P.S."/>
            <person name="Chertkov O."/>
            <person name="Coyne S.R."/>
            <person name="Daligault H.E."/>
            <person name="Davenport K.W."/>
            <person name="Erkkila T."/>
            <person name="Frey K.G."/>
            <person name="Gibbons H.S."/>
            <person name="Gu W."/>
            <person name="Jaissle J."/>
            <person name="Johnson S.L."/>
            <person name="Koroleva G.I."/>
            <person name="Ladner J.T."/>
            <person name="Lo C.-C."/>
            <person name="Minogue T.D."/>
            <person name="Munk C."/>
            <person name="Palacios G.F."/>
            <person name="Redden C.L."/>
            <person name="Rosenzweig C.N."/>
            <person name="Scholz M.B."/>
            <person name="Teshima H."/>
            <person name="Xu Y."/>
        </authorList>
    </citation>
    <scope>NUCLEOTIDE SEQUENCE</scope>
    <source>
        <strain evidence="9">Mb9</strain>
    </source>
</reference>
<dbReference type="InterPro" id="IPR000415">
    <property type="entry name" value="Nitroreductase-like"/>
</dbReference>
<dbReference type="SUPFAM" id="SSF55469">
    <property type="entry name" value="FMN-dependent nitroreductase-like"/>
    <property type="match status" value="1"/>
</dbReference>
<dbReference type="KEGG" id="mfc:BRM9_0334"/>
<comment type="cofactor">
    <cofactor evidence="1">
        <name>FMN</name>
        <dbReference type="ChEBI" id="CHEBI:58210"/>
    </cofactor>
</comment>
<proteinExistence type="inferred from homology"/>
<dbReference type="AlphaFoldDB" id="A0A090I802"/>
<dbReference type="EMBL" id="LN515531">
    <property type="protein sequence ID" value="CEA13317.1"/>
    <property type="molecule type" value="Genomic_DNA"/>
</dbReference>
<name>A0A090I802_METFO</name>
<evidence type="ECO:0000259" key="6">
    <source>
        <dbReference type="PROSITE" id="PS51379"/>
    </source>
</evidence>
<keyword evidence="3" id="KW-0285">Flavoprotein</keyword>
<evidence type="ECO:0000256" key="1">
    <source>
        <dbReference type="ARBA" id="ARBA00001917"/>
    </source>
</evidence>
<evidence type="ECO:0000256" key="5">
    <source>
        <dbReference type="ARBA" id="ARBA00023002"/>
    </source>
</evidence>
<dbReference type="Pfam" id="PF00881">
    <property type="entry name" value="Nitroreductase"/>
    <property type="match status" value="1"/>
</dbReference>
<dbReference type="PROSITE" id="PS00198">
    <property type="entry name" value="4FE4S_FER_1"/>
    <property type="match status" value="2"/>
</dbReference>
<feature type="domain" description="4Fe-4S ferredoxin-type" evidence="6">
    <location>
        <begin position="29"/>
        <end position="58"/>
    </location>
</feature>
<feature type="domain" description="4Fe-4S ferredoxin-type" evidence="6">
    <location>
        <begin position="59"/>
        <end position="89"/>
    </location>
</feature>
<dbReference type="Gene3D" id="3.40.109.10">
    <property type="entry name" value="NADH Oxidase"/>
    <property type="match status" value="1"/>
</dbReference>
<protein>
    <submittedName>
        <fullName evidence="7">Nitroreductase family protein</fullName>
    </submittedName>
</protein>
<dbReference type="EMBL" id="CP006933">
    <property type="protein sequence ID" value="AIS31161.1"/>
    <property type="molecule type" value="Genomic_DNA"/>
</dbReference>
<dbReference type="PROSITE" id="PS51379">
    <property type="entry name" value="4FE4S_FER_2"/>
    <property type="match status" value="2"/>
</dbReference>
<comment type="similarity">
    <text evidence="2">Belongs to the nitroreductase family.</text>
</comment>
<evidence type="ECO:0000256" key="3">
    <source>
        <dbReference type="ARBA" id="ARBA00022630"/>
    </source>
</evidence>
<dbReference type="Proteomes" id="UP000029661">
    <property type="component" value="Chromosome"/>
</dbReference>
<reference evidence="7" key="1">
    <citation type="submission" date="2013-12" db="EMBL/GenBank/DDBJ databases">
        <title>The complete genome sequence of Methanobacterium sp. BRM9.</title>
        <authorList>
            <consortium name="Pastoral Greenhouse Gas Research Consortium"/>
            <person name="Kelly W.J."/>
            <person name="Leahy S.C."/>
            <person name="Perry R."/>
            <person name="Li D."/>
            <person name="Altermann E."/>
            <person name="Lambie S.C."/>
            <person name="Attwood G.T."/>
        </authorList>
    </citation>
    <scope>NUCLEOTIDE SEQUENCE [LARGE SCALE GENOMIC DNA]</scope>
    <source>
        <strain evidence="7">BRM9</strain>
    </source>
</reference>
<dbReference type="STRING" id="2162.BRM9_0334"/>
<dbReference type="KEGG" id="mfi:DSM1535_0964"/>
<dbReference type="PANTHER" id="PTHR43673">
    <property type="entry name" value="NAD(P)H NITROREDUCTASE YDGI-RELATED"/>
    <property type="match status" value="1"/>
</dbReference>
<dbReference type="InterPro" id="IPR017896">
    <property type="entry name" value="4Fe4S_Fe-S-bd"/>
</dbReference>
<dbReference type="CDD" id="cd02143">
    <property type="entry name" value="nitroreductase_FeS-like"/>
    <property type="match status" value="1"/>
</dbReference>
<sequence>MIGNEVWKYFFLNSLFAIRKIRLSGVKMINREFKEELCTKCGTCAFNCPMGLIQINDFPEIVEGSEVMCNQCGHCGAICPEGAIRLINLSTDGDKKSETVTESGEGLNISPEQMEFHMKFRRSIRNYSDRPVEREILEEIFDMVRYAPSAGNGQPVQWIVFNDPGKISQIAEASMEAMREISKTDSPLNDRIPLASFVEAWENGMGTILREAPCLVVAHAPEDNMMAVGDGMIALTHLDLALPSFGLGGCWAGLFNIVCNQHPPLKDMLGIPKGNNIIYPFMLGYPKYKYHRIPERNESNIIWK</sequence>
<reference evidence="8" key="2">
    <citation type="submission" date="2014-08" db="EMBL/GenBank/DDBJ databases">
        <authorList>
            <person name="Wibberg D."/>
        </authorList>
    </citation>
    <scope>NUCLEOTIDE SEQUENCE</scope>
</reference>
<dbReference type="InterPro" id="IPR029479">
    <property type="entry name" value="Nitroreductase"/>
</dbReference>
<dbReference type="EMBL" id="LN734822">
    <property type="protein sequence ID" value="CEL25676.1"/>
    <property type="molecule type" value="Genomic_DNA"/>
</dbReference>
<organism evidence="8">
    <name type="scientific">Methanobacterium formicicum</name>
    <dbReference type="NCBI Taxonomy" id="2162"/>
    <lineage>
        <taxon>Archaea</taxon>
        <taxon>Methanobacteriati</taxon>
        <taxon>Methanobacteriota</taxon>
        <taxon>Methanomada group</taxon>
        <taxon>Methanobacteria</taxon>
        <taxon>Methanobacteriales</taxon>
        <taxon>Methanobacteriaceae</taxon>
        <taxon>Methanobacterium</taxon>
    </lineage>
</organism>
<dbReference type="GO" id="GO:0016491">
    <property type="term" value="F:oxidoreductase activity"/>
    <property type="evidence" value="ECO:0007669"/>
    <property type="project" value="UniProtKB-KW"/>
</dbReference>
<keyword evidence="5" id="KW-0560">Oxidoreductase</keyword>
<dbReference type="Gene3D" id="3.30.70.20">
    <property type="match status" value="1"/>
</dbReference>
<evidence type="ECO:0000313" key="10">
    <source>
        <dbReference type="Proteomes" id="UP000062768"/>
    </source>
</evidence>
<keyword evidence="10" id="KW-1185">Reference proteome</keyword>
<dbReference type="Proteomes" id="UP000062768">
    <property type="component" value="Chromosome I"/>
</dbReference>
<gene>
    <name evidence="7" type="ORF">BRM9_0334</name>
    <name evidence="8" type="ORF">DSM1535_0964</name>
    <name evidence="9" type="ORF">MB9_2049</name>
</gene>
<evidence type="ECO:0000313" key="8">
    <source>
        <dbReference type="EMBL" id="CEA13317.1"/>
    </source>
</evidence>
<dbReference type="SUPFAM" id="SSF54862">
    <property type="entry name" value="4Fe-4S ferredoxins"/>
    <property type="match status" value="1"/>
</dbReference>
<dbReference type="PANTHER" id="PTHR43673:SF2">
    <property type="entry name" value="NITROREDUCTASE"/>
    <property type="match status" value="1"/>
</dbReference>